<dbReference type="EMBL" id="JXIQ01000195">
    <property type="protein sequence ID" value="KIY20575.1"/>
    <property type="molecule type" value="Genomic_DNA"/>
</dbReference>
<dbReference type="RefSeq" id="WP_044396575.1">
    <property type="nucleotide sequence ID" value="NZ_JXIQ01000195.1"/>
</dbReference>
<reference evidence="2 3" key="1">
    <citation type="submission" date="2015-01" db="EMBL/GenBank/DDBJ databases">
        <title>Draft genome sequences of the supercritical CO2 tolerant bacteria Bacillus subterraneus MITOT1 and Bacillus cereus MIT0214.</title>
        <authorList>
            <person name="Peet K.C."/>
            <person name="Thompson J.R."/>
        </authorList>
    </citation>
    <scope>NUCLEOTIDE SEQUENCE [LARGE SCALE GENOMIC DNA]</scope>
    <source>
        <strain evidence="2 3">MITOT1</strain>
    </source>
</reference>
<dbReference type="SUPFAM" id="SSF55804">
    <property type="entry name" value="Phoshotransferase/anion transport protein"/>
    <property type="match status" value="1"/>
</dbReference>
<dbReference type="InterPro" id="IPR016152">
    <property type="entry name" value="PTrfase/Anion_transptr"/>
</dbReference>
<dbReference type="InterPro" id="IPR002178">
    <property type="entry name" value="PTS_EIIA_type-2_dom"/>
</dbReference>
<evidence type="ECO:0000313" key="2">
    <source>
        <dbReference type="EMBL" id="KIY20575.1"/>
    </source>
</evidence>
<dbReference type="CDD" id="cd00211">
    <property type="entry name" value="PTS_IIA_fru"/>
    <property type="match status" value="1"/>
</dbReference>
<dbReference type="InterPro" id="IPR051541">
    <property type="entry name" value="PTS_SugarTrans_NitroReg"/>
</dbReference>
<keyword evidence="3" id="KW-1185">Reference proteome</keyword>
<dbReference type="PATRIC" id="fig|285983.3.peg.3262"/>
<dbReference type="OrthoDB" id="370976at2"/>
<protein>
    <recommendedName>
        <fullName evidence="1">PTS EIIA type-2 domain-containing protein</fullName>
    </recommendedName>
</protein>
<evidence type="ECO:0000259" key="1">
    <source>
        <dbReference type="PROSITE" id="PS51094"/>
    </source>
</evidence>
<dbReference type="Pfam" id="PF00359">
    <property type="entry name" value="PTS_EIIA_2"/>
    <property type="match status" value="1"/>
</dbReference>
<organism evidence="2 3">
    <name type="scientific">Mesobacillus subterraneus</name>
    <dbReference type="NCBI Taxonomy" id="285983"/>
    <lineage>
        <taxon>Bacteria</taxon>
        <taxon>Bacillati</taxon>
        <taxon>Bacillota</taxon>
        <taxon>Bacilli</taxon>
        <taxon>Bacillales</taxon>
        <taxon>Bacillaceae</taxon>
        <taxon>Mesobacillus</taxon>
    </lineage>
</organism>
<sequence length="149" mass="16858">MKIDDELILINLEAESRERALSVLGNRLYEEGYVTDDFVASVMEREKVYPTGLPTNPYGLAIPHTDADKVIKSKIAFATLKEPVKFSSMNNLNEEVDVKIIFMLALNNPHEQLEILQKLTGIFQNSDAVERIAKVESSEEFHELLGSYN</sequence>
<dbReference type="PROSITE" id="PS51094">
    <property type="entry name" value="PTS_EIIA_TYPE_2"/>
    <property type="match status" value="1"/>
</dbReference>
<proteinExistence type="predicted"/>
<feature type="domain" description="PTS EIIA type-2" evidence="1">
    <location>
        <begin position="1"/>
        <end position="148"/>
    </location>
</feature>
<accession>A0A0D6Z5L1</accession>
<dbReference type="AlphaFoldDB" id="A0A0D6Z5L1"/>
<dbReference type="Gene3D" id="3.40.930.10">
    <property type="entry name" value="Mannitol-specific EII, Chain A"/>
    <property type="match status" value="1"/>
</dbReference>
<dbReference type="Proteomes" id="UP000032512">
    <property type="component" value="Unassembled WGS sequence"/>
</dbReference>
<evidence type="ECO:0000313" key="3">
    <source>
        <dbReference type="Proteomes" id="UP000032512"/>
    </source>
</evidence>
<name>A0A0D6Z5L1_9BACI</name>
<dbReference type="PANTHER" id="PTHR47738:SF3">
    <property type="entry name" value="PHOSPHOTRANSFERASE SYSTEM MANNITOL_FRUCTOSE-SPECIFIC IIA DOMAIN CONTAINING PROTEIN"/>
    <property type="match status" value="1"/>
</dbReference>
<gene>
    <name evidence="2" type="ORF">UB32_18470</name>
</gene>
<dbReference type="PANTHER" id="PTHR47738">
    <property type="entry name" value="PTS SYSTEM FRUCTOSE-LIKE EIIA COMPONENT-RELATED"/>
    <property type="match status" value="1"/>
</dbReference>
<comment type="caution">
    <text evidence="2">The sequence shown here is derived from an EMBL/GenBank/DDBJ whole genome shotgun (WGS) entry which is preliminary data.</text>
</comment>